<reference evidence="2 3" key="1">
    <citation type="submission" date="2024-08" db="EMBL/GenBank/DDBJ databases">
        <authorList>
            <person name="Will J Nash"/>
            <person name="Angela Man"/>
            <person name="Seanna McTaggart"/>
            <person name="Kendall Baker"/>
            <person name="Tom Barker"/>
            <person name="Leah Catchpole"/>
            <person name="Alex Durrant"/>
            <person name="Karim Gharbi"/>
            <person name="Naomi Irish"/>
            <person name="Gemy Kaithakottil"/>
            <person name="Debby Ku"/>
            <person name="Aaliyah Providence"/>
            <person name="Felix Shaw"/>
            <person name="David Swarbreck"/>
            <person name="Chris Watkins"/>
            <person name="Ann M. McCartney"/>
            <person name="Giulio Formenti"/>
            <person name="Alice Mouton"/>
            <person name="Noel Vella"/>
            <person name="Bjorn M von Reumont"/>
            <person name="Adriana Vella"/>
            <person name="Wilfried Haerty"/>
        </authorList>
    </citation>
    <scope>NUCLEOTIDE SEQUENCE [LARGE SCALE GENOMIC DNA]</scope>
</reference>
<keyword evidence="1" id="KW-0812">Transmembrane</keyword>
<protein>
    <submittedName>
        <fullName evidence="2">Uncharacterized protein</fullName>
    </submittedName>
</protein>
<proteinExistence type="predicted"/>
<dbReference type="Proteomes" id="UP001642520">
    <property type="component" value="Unassembled WGS sequence"/>
</dbReference>
<dbReference type="InterPro" id="IPR050910">
    <property type="entry name" value="JMJD6_ArgDemeth/LysHydrox"/>
</dbReference>
<keyword evidence="3" id="KW-1185">Reference proteome</keyword>
<keyword evidence="1" id="KW-1133">Transmembrane helix</keyword>
<sequence length="324" mass="37611">MMEERDRILEDLQSAFLALTESFLEQGASLADLKSVSVGNNKKDKRSLISHYMCSRKVLVALFIPIFCSILFKYLYIDVIKSIRGTRCLIPNNYFIWEFTRPISNCDYCRGVTSALILPNLTREEFKQYAYSSRPMVIKHAASHWPASKVFSWKFFKDLYENTDGAYDSVDECQFLHFKSNFTNLSEVFAMSKERATQGIGTDPWYVGWKNCHLHILDVMKQYYSTPHFLPEDAEVPYSNYIFLGYEEGAIMHLDYISRLMWQGQIIGNKTWTVAPTPECDDVCTRFNFTVYAGDIVLLDTRIWYHSTYVEGKNFSLTVTSEYG</sequence>
<dbReference type="Gene3D" id="2.60.120.650">
    <property type="entry name" value="Cupin"/>
    <property type="match status" value="1"/>
</dbReference>
<accession>A0ABP1NGI0</accession>
<keyword evidence="1" id="KW-0472">Membrane</keyword>
<feature type="transmembrane region" description="Helical" evidence="1">
    <location>
        <begin position="58"/>
        <end position="77"/>
    </location>
</feature>
<gene>
    <name evidence="2" type="ORF">XYLVIOL_LOCUS3963</name>
</gene>
<dbReference type="EMBL" id="CAXAJV020001290">
    <property type="protein sequence ID" value="CAL7939557.1"/>
    <property type="molecule type" value="Genomic_DNA"/>
</dbReference>
<name>A0ABP1NGI0_XYLVO</name>
<dbReference type="PANTHER" id="PTHR12480">
    <property type="entry name" value="ARGININE DEMETHYLASE AND LYSYL-HYDROXYLASE JMJD"/>
    <property type="match status" value="1"/>
</dbReference>
<dbReference type="PANTHER" id="PTHR12480:SF13">
    <property type="entry name" value="LD14533P"/>
    <property type="match status" value="1"/>
</dbReference>
<dbReference type="SUPFAM" id="SSF51197">
    <property type="entry name" value="Clavaminate synthase-like"/>
    <property type="match status" value="1"/>
</dbReference>
<organism evidence="2 3">
    <name type="scientific">Xylocopa violacea</name>
    <name type="common">Violet carpenter bee</name>
    <name type="synonym">Apis violacea</name>
    <dbReference type="NCBI Taxonomy" id="135666"/>
    <lineage>
        <taxon>Eukaryota</taxon>
        <taxon>Metazoa</taxon>
        <taxon>Ecdysozoa</taxon>
        <taxon>Arthropoda</taxon>
        <taxon>Hexapoda</taxon>
        <taxon>Insecta</taxon>
        <taxon>Pterygota</taxon>
        <taxon>Neoptera</taxon>
        <taxon>Endopterygota</taxon>
        <taxon>Hymenoptera</taxon>
        <taxon>Apocrita</taxon>
        <taxon>Aculeata</taxon>
        <taxon>Apoidea</taxon>
        <taxon>Anthophila</taxon>
        <taxon>Apidae</taxon>
        <taxon>Xylocopa</taxon>
        <taxon>Xylocopa</taxon>
    </lineage>
</organism>
<comment type="caution">
    <text evidence="2">The sequence shown here is derived from an EMBL/GenBank/DDBJ whole genome shotgun (WGS) entry which is preliminary data.</text>
</comment>
<evidence type="ECO:0000313" key="2">
    <source>
        <dbReference type="EMBL" id="CAL7939557.1"/>
    </source>
</evidence>
<evidence type="ECO:0000256" key="1">
    <source>
        <dbReference type="SAM" id="Phobius"/>
    </source>
</evidence>
<evidence type="ECO:0000313" key="3">
    <source>
        <dbReference type="Proteomes" id="UP001642520"/>
    </source>
</evidence>